<dbReference type="EMBL" id="KP294352">
    <property type="protein sequence ID" value="AKJ20470.1"/>
    <property type="molecule type" value="Genomic_DNA"/>
</dbReference>
<dbReference type="NCBIfam" id="NF033579">
    <property type="entry name" value="transpos_IS5_2"/>
    <property type="match status" value="1"/>
</dbReference>
<accession>A0A0G3B859</accession>
<geneLocation type="plasmid" evidence="2">
    <name>pKON1</name>
</geneLocation>
<evidence type="ECO:0000259" key="1">
    <source>
        <dbReference type="Pfam" id="PF13737"/>
    </source>
</evidence>
<dbReference type="PANTHER" id="PTHR34631">
    <property type="match status" value="1"/>
</dbReference>
<dbReference type="PANTHER" id="PTHR34631:SF3">
    <property type="entry name" value="ISSOD12 TRANSPOSASE TNPA_ISSOD12"/>
    <property type="match status" value="1"/>
</dbReference>
<proteinExistence type="predicted"/>
<dbReference type="InterPro" id="IPR053172">
    <property type="entry name" value="Tn903_transposase"/>
</dbReference>
<sequence>MSRPTPPTYRTRNWPAYNEALKRRGSLTIWFDPEMSWDAAPTGRRGRQQTYSDAAIQTCLSMKVLFGMALRQTTGFVESLLRLVGLNWAVPDFSTLSRRQKTLAVNIPYRGSKGPLHLLIDSTGIKVEGEGEWHARKHGGPKRRVWRKIHLGIDEETLEVRAVEVTGSHIGDAPVLPDLLNQIPAYEQISSVTADGAYDTRKCHDAIADRGARAVIPPRKNAKPWKTVTAGAVARNEALRASKYLGRALWRRWSGYHRRSRVETKMHCVKLLGQRLMARDFDRQVAELQVRIAVLNGYTALGIPVTEPVG</sequence>
<keyword evidence="2" id="KW-0614">Plasmid</keyword>
<name>A0A0G3B859_9RHOB</name>
<dbReference type="AlphaFoldDB" id="A0A0G3B859"/>
<evidence type="ECO:0000313" key="2">
    <source>
        <dbReference type="EMBL" id="AKJ20470.1"/>
    </source>
</evidence>
<organism evidence="2">
    <name type="scientific">Paracoccus kondratievae</name>
    <dbReference type="NCBI Taxonomy" id="135740"/>
    <lineage>
        <taxon>Bacteria</taxon>
        <taxon>Pseudomonadati</taxon>
        <taxon>Pseudomonadota</taxon>
        <taxon>Alphaproteobacteria</taxon>
        <taxon>Rhodobacterales</taxon>
        <taxon>Paracoccaceae</taxon>
        <taxon>Paracoccus</taxon>
    </lineage>
</organism>
<feature type="domain" description="Transposase DDE" evidence="1">
    <location>
        <begin position="22"/>
        <end position="130"/>
    </location>
</feature>
<gene>
    <name evidence="2" type="ORF">pKON1_p91</name>
</gene>
<dbReference type="InterPro" id="IPR053520">
    <property type="entry name" value="Transposase_Tn903"/>
</dbReference>
<protein>
    <submittedName>
        <fullName evidence="2">Transposase</fullName>
    </submittedName>
</protein>
<dbReference type="InterPro" id="IPR025668">
    <property type="entry name" value="Tnp_DDE_dom"/>
</dbReference>
<dbReference type="Pfam" id="PF13737">
    <property type="entry name" value="DDE_Tnp_1_5"/>
    <property type="match status" value="1"/>
</dbReference>
<reference evidence="2" key="1">
    <citation type="journal article" date="2015" name="Plasmid">
        <title>Maintenance and genetic load of plasmid pKON1 of Paracoccus kondratievae, containing a highly efficient toxin-antitoxin module of the hipAB family.</title>
        <authorList>
            <person name="Czarnecki J."/>
            <person name="Dziewit L."/>
            <person name="Kowalski L."/>
            <person name="Ochnio M."/>
            <person name="Bartosik D."/>
        </authorList>
    </citation>
    <scope>NUCLEOTIDE SEQUENCE</scope>
    <source>
        <strain evidence="2">NCIMB 13773</strain>
        <plasmid evidence="2">pKON1</plasmid>
    </source>
</reference>
<dbReference type="RefSeq" id="WP_172686470.1">
    <property type="nucleotide sequence ID" value="NZ_KP294352.1"/>
</dbReference>